<feature type="region of interest" description="Disordered" evidence="1">
    <location>
        <begin position="289"/>
        <end position="308"/>
    </location>
</feature>
<reference evidence="3" key="1">
    <citation type="journal article" date="2021" name="Nat. Commun.">
        <title>Genetic determinants of endophytism in the Arabidopsis root mycobiome.</title>
        <authorList>
            <person name="Mesny F."/>
            <person name="Miyauchi S."/>
            <person name="Thiergart T."/>
            <person name="Pickel B."/>
            <person name="Atanasova L."/>
            <person name="Karlsson M."/>
            <person name="Huettel B."/>
            <person name="Barry K.W."/>
            <person name="Haridas S."/>
            <person name="Chen C."/>
            <person name="Bauer D."/>
            <person name="Andreopoulos W."/>
            <person name="Pangilinan J."/>
            <person name="LaButti K."/>
            <person name="Riley R."/>
            <person name="Lipzen A."/>
            <person name="Clum A."/>
            <person name="Drula E."/>
            <person name="Henrissat B."/>
            <person name="Kohler A."/>
            <person name="Grigoriev I.V."/>
            <person name="Martin F.M."/>
            <person name="Hacquard S."/>
        </authorList>
    </citation>
    <scope>NUCLEOTIDE SEQUENCE</scope>
    <source>
        <strain evidence="3">MPI-SDFR-AT-0120</strain>
    </source>
</reference>
<feature type="transmembrane region" description="Helical" evidence="2">
    <location>
        <begin position="116"/>
        <end position="139"/>
    </location>
</feature>
<keyword evidence="2" id="KW-0472">Membrane</keyword>
<sequence length="308" mass="34653">MRNLNGFRVVLLLIPPLFLLLPVGVITLVLERITNTLILAQTQRDWRSGSYDITVYGPTSTGSNDFTNKDLTLRIDNAPTLAILGICILVYIVSAIGVFGIWELRRVEGTSRHQRVWTWLIFVSNLIMIGASAGVLGYASSVQSNAKEWQRYEDVGNGEQEFTRETWACQIDKFYSDQSWAGTACGTAKATRYMLIPMAVSSALVLVSLWILVRDRGGLKWLIGGKGRYGGFQNVYELRPTSPGAQRIAPVMPQYAPQPAYWPAQPIYQWQPHQVQPWPQQIYQQAPQPPMLPVQQPPTKSTEQVVFR</sequence>
<dbReference type="OrthoDB" id="3796171at2759"/>
<gene>
    <name evidence="3" type="ORF">FB567DRAFT_178430</name>
</gene>
<dbReference type="EMBL" id="JAGMVJ010000002">
    <property type="protein sequence ID" value="KAH7093685.1"/>
    <property type="molecule type" value="Genomic_DNA"/>
</dbReference>
<organism evidence="3 4">
    <name type="scientific">Paraphoma chrysanthemicola</name>
    <dbReference type="NCBI Taxonomy" id="798071"/>
    <lineage>
        <taxon>Eukaryota</taxon>
        <taxon>Fungi</taxon>
        <taxon>Dikarya</taxon>
        <taxon>Ascomycota</taxon>
        <taxon>Pezizomycotina</taxon>
        <taxon>Dothideomycetes</taxon>
        <taxon>Pleosporomycetidae</taxon>
        <taxon>Pleosporales</taxon>
        <taxon>Pleosporineae</taxon>
        <taxon>Phaeosphaeriaceae</taxon>
        <taxon>Paraphoma</taxon>
    </lineage>
</organism>
<dbReference type="AlphaFoldDB" id="A0A8K0RG00"/>
<keyword evidence="2" id="KW-1133">Transmembrane helix</keyword>
<proteinExistence type="predicted"/>
<comment type="caution">
    <text evidence="3">The sequence shown here is derived from an EMBL/GenBank/DDBJ whole genome shotgun (WGS) entry which is preliminary data.</text>
</comment>
<evidence type="ECO:0000313" key="3">
    <source>
        <dbReference type="EMBL" id="KAH7093685.1"/>
    </source>
</evidence>
<evidence type="ECO:0000313" key="4">
    <source>
        <dbReference type="Proteomes" id="UP000813461"/>
    </source>
</evidence>
<feature type="transmembrane region" description="Helical" evidence="2">
    <location>
        <begin position="81"/>
        <end position="104"/>
    </location>
</feature>
<dbReference type="Proteomes" id="UP000813461">
    <property type="component" value="Unassembled WGS sequence"/>
</dbReference>
<protein>
    <submittedName>
        <fullName evidence="3">Uncharacterized protein</fullName>
    </submittedName>
</protein>
<keyword evidence="4" id="KW-1185">Reference proteome</keyword>
<feature type="transmembrane region" description="Helical" evidence="2">
    <location>
        <begin position="193"/>
        <end position="213"/>
    </location>
</feature>
<evidence type="ECO:0000256" key="2">
    <source>
        <dbReference type="SAM" id="Phobius"/>
    </source>
</evidence>
<name>A0A8K0RG00_9PLEO</name>
<keyword evidence="2" id="KW-0812">Transmembrane</keyword>
<feature type="transmembrane region" description="Helical" evidence="2">
    <location>
        <begin position="7"/>
        <end position="30"/>
    </location>
</feature>
<feature type="compositionally biased region" description="Polar residues" evidence="1">
    <location>
        <begin position="299"/>
        <end position="308"/>
    </location>
</feature>
<accession>A0A8K0RG00</accession>
<evidence type="ECO:0000256" key="1">
    <source>
        <dbReference type="SAM" id="MobiDB-lite"/>
    </source>
</evidence>